<keyword evidence="5" id="KW-1133">Transmembrane helix</keyword>
<sequence>MARPVWTGVVSFGLVSLPIALYTATDSHTIRFHQLQRGTADRIRNRRVNERTGDEVDSDEIVKGFDTGGEYVIVEPKELDDIAPGRSKALDVSEFVDLDTVEPIFFDRTYYLGPRGEQYGKVYALLQRALAESNKAGIATFVMRGREYLVALKAEDDLLTLHTLHWADEIRDPHKEVPDLPGRTEPTASEVKMAHQLIDALTTDWIPEDFHDTFQEKVKALIKAKAAGETTEKAEPAAQPTGVVDLMEALRSSVERARSPKDTGEKKAVTSRASAKTAGKKPAAKKRATSSSGRPRSPSLRSLTKVELYEKATKAGIRGRSNMNHDELADALTRAKAG</sequence>
<comment type="function">
    <text evidence="3">With LigD forms a non-homologous end joining (NHEJ) DNA repair enzyme, which repairs dsDNA breaks with reduced fidelity. Binds linear dsDNA with 5'- and 3'- overhangs but not closed circular dsDNA nor ssDNA. Recruits and stimulates the ligase activity of LigD.</text>
</comment>
<dbReference type="InterPro" id="IPR016194">
    <property type="entry name" value="SPOC-like_C_dom_sf"/>
</dbReference>
<feature type="domain" description="Ku" evidence="6">
    <location>
        <begin position="53"/>
        <end position="182"/>
    </location>
</feature>
<dbReference type="InterPro" id="IPR009187">
    <property type="entry name" value="Prok_Ku"/>
</dbReference>
<protein>
    <recommendedName>
        <fullName evidence="3">Non-homologous end joining protein Ku</fullName>
    </recommendedName>
</protein>
<keyword evidence="1 3" id="KW-0238">DNA-binding</keyword>
<dbReference type="Gene3D" id="2.40.290.10">
    <property type="match status" value="1"/>
</dbReference>
<comment type="similarity">
    <text evidence="3">Belongs to the prokaryotic Ku family.</text>
</comment>
<feature type="transmembrane region" description="Helical" evidence="5">
    <location>
        <begin position="6"/>
        <end position="24"/>
    </location>
</feature>
<feature type="compositionally biased region" description="Basic residues" evidence="4">
    <location>
        <begin position="278"/>
        <end position="288"/>
    </location>
</feature>
<evidence type="ECO:0000259" key="6">
    <source>
        <dbReference type="SMART" id="SM00559"/>
    </source>
</evidence>
<evidence type="ECO:0000256" key="5">
    <source>
        <dbReference type="SAM" id="Phobius"/>
    </source>
</evidence>
<gene>
    <name evidence="3" type="primary">ku</name>
    <name evidence="7" type="ORF">AB0A88_19605</name>
</gene>
<accession>A0ABV3CC11</accession>
<proteinExistence type="inferred from homology"/>
<keyword evidence="5" id="KW-0472">Membrane</keyword>
<name>A0ABV3CC11_9ACTN</name>
<dbReference type="RefSeq" id="WP_358477629.1">
    <property type="nucleotide sequence ID" value="NZ_JBEZAE010000012.1"/>
</dbReference>
<keyword evidence="3" id="KW-0234">DNA repair</keyword>
<dbReference type="SMART" id="SM00559">
    <property type="entry name" value="Ku78"/>
    <property type="match status" value="1"/>
</dbReference>
<dbReference type="SUPFAM" id="SSF100939">
    <property type="entry name" value="SPOC domain-like"/>
    <property type="match status" value="1"/>
</dbReference>
<evidence type="ECO:0000256" key="2">
    <source>
        <dbReference type="ARBA" id="ARBA00023172"/>
    </source>
</evidence>
<dbReference type="EMBL" id="JBEZAE010000012">
    <property type="protein sequence ID" value="MEU7072328.1"/>
    <property type="molecule type" value="Genomic_DNA"/>
</dbReference>
<dbReference type="Pfam" id="PF02735">
    <property type="entry name" value="Ku"/>
    <property type="match status" value="1"/>
</dbReference>
<keyword evidence="8" id="KW-1185">Reference proteome</keyword>
<comment type="subunit">
    <text evidence="3">Homodimer. Interacts with LigD.</text>
</comment>
<dbReference type="NCBIfam" id="TIGR02772">
    <property type="entry name" value="Ku_bact"/>
    <property type="match status" value="1"/>
</dbReference>
<dbReference type="CDD" id="cd00789">
    <property type="entry name" value="KU_like"/>
    <property type="match status" value="1"/>
</dbReference>
<feature type="region of interest" description="Disordered" evidence="4">
    <location>
        <begin position="253"/>
        <end position="338"/>
    </location>
</feature>
<comment type="caution">
    <text evidence="7">The sequence shown here is derived from an EMBL/GenBank/DDBJ whole genome shotgun (WGS) entry which is preliminary data.</text>
</comment>
<dbReference type="PANTHER" id="PTHR41251">
    <property type="entry name" value="NON-HOMOLOGOUS END JOINING PROTEIN KU"/>
    <property type="match status" value="1"/>
</dbReference>
<feature type="compositionally biased region" description="Basic and acidic residues" evidence="4">
    <location>
        <begin position="253"/>
        <end position="268"/>
    </location>
</feature>
<dbReference type="InterPro" id="IPR006164">
    <property type="entry name" value="DNA_bd_Ku70/Ku80"/>
</dbReference>
<reference evidence="7 8" key="1">
    <citation type="submission" date="2024-06" db="EMBL/GenBank/DDBJ databases">
        <title>The Natural Products Discovery Center: Release of the First 8490 Sequenced Strains for Exploring Actinobacteria Biosynthetic Diversity.</title>
        <authorList>
            <person name="Kalkreuter E."/>
            <person name="Kautsar S.A."/>
            <person name="Yang D."/>
            <person name="Bader C.D."/>
            <person name="Teijaro C.N."/>
            <person name="Fluegel L."/>
            <person name="Davis C.M."/>
            <person name="Simpson J.R."/>
            <person name="Lauterbach L."/>
            <person name="Steele A.D."/>
            <person name="Gui C."/>
            <person name="Meng S."/>
            <person name="Li G."/>
            <person name="Viehrig K."/>
            <person name="Ye F."/>
            <person name="Su P."/>
            <person name="Kiefer A.F."/>
            <person name="Nichols A."/>
            <person name="Cepeda A.J."/>
            <person name="Yan W."/>
            <person name="Fan B."/>
            <person name="Jiang Y."/>
            <person name="Adhikari A."/>
            <person name="Zheng C.-J."/>
            <person name="Schuster L."/>
            <person name="Cowan T.M."/>
            <person name="Smanski M.J."/>
            <person name="Chevrette M.G."/>
            <person name="De Carvalho L.P.S."/>
            <person name="Shen B."/>
        </authorList>
    </citation>
    <scope>NUCLEOTIDE SEQUENCE [LARGE SCALE GENOMIC DNA]</scope>
    <source>
        <strain evidence="7 8">NPDC045974</strain>
    </source>
</reference>
<dbReference type="PIRSF" id="PIRSF006493">
    <property type="entry name" value="Prok_Ku"/>
    <property type="match status" value="1"/>
</dbReference>
<dbReference type="Proteomes" id="UP001551329">
    <property type="component" value="Unassembled WGS sequence"/>
</dbReference>
<evidence type="ECO:0000313" key="7">
    <source>
        <dbReference type="EMBL" id="MEU7072328.1"/>
    </source>
</evidence>
<keyword evidence="5" id="KW-0812">Transmembrane</keyword>
<evidence type="ECO:0000256" key="3">
    <source>
        <dbReference type="HAMAP-Rule" id="MF_01875"/>
    </source>
</evidence>
<dbReference type="PANTHER" id="PTHR41251:SF1">
    <property type="entry name" value="NON-HOMOLOGOUS END JOINING PROTEIN KU"/>
    <property type="match status" value="1"/>
</dbReference>
<evidence type="ECO:0000313" key="8">
    <source>
        <dbReference type="Proteomes" id="UP001551329"/>
    </source>
</evidence>
<dbReference type="HAMAP" id="MF_01875">
    <property type="entry name" value="Prokaryotic_Ku"/>
    <property type="match status" value="1"/>
</dbReference>
<keyword evidence="3" id="KW-0227">DNA damage</keyword>
<evidence type="ECO:0000256" key="4">
    <source>
        <dbReference type="SAM" id="MobiDB-lite"/>
    </source>
</evidence>
<feature type="compositionally biased region" description="Low complexity" evidence="4">
    <location>
        <begin position="290"/>
        <end position="303"/>
    </location>
</feature>
<keyword evidence="2 3" id="KW-0233">DNA recombination</keyword>
<evidence type="ECO:0000256" key="1">
    <source>
        <dbReference type="ARBA" id="ARBA00023125"/>
    </source>
</evidence>
<organism evidence="7 8">
    <name type="scientific">Streptomyces narbonensis</name>
    <dbReference type="NCBI Taxonomy" id="67333"/>
    <lineage>
        <taxon>Bacteria</taxon>
        <taxon>Bacillati</taxon>
        <taxon>Actinomycetota</taxon>
        <taxon>Actinomycetes</taxon>
        <taxon>Kitasatosporales</taxon>
        <taxon>Streptomycetaceae</taxon>
        <taxon>Streptomyces</taxon>
    </lineage>
</organism>